<protein>
    <recommendedName>
        <fullName evidence="2">VOC domain-containing protein</fullName>
    </recommendedName>
</protein>
<dbReference type="Pfam" id="PF00903">
    <property type="entry name" value="Glyoxalase"/>
    <property type="match status" value="1"/>
</dbReference>
<comment type="caution">
    <text evidence="3">The sequence shown here is derived from an EMBL/GenBank/DDBJ whole genome shotgun (WGS) entry which is preliminary data.</text>
</comment>
<dbReference type="CDD" id="cd06587">
    <property type="entry name" value="VOC"/>
    <property type="match status" value="1"/>
</dbReference>
<organism evidence="3">
    <name type="scientific">marine sediment metagenome</name>
    <dbReference type="NCBI Taxonomy" id="412755"/>
    <lineage>
        <taxon>unclassified sequences</taxon>
        <taxon>metagenomes</taxon>
        <taxon>ecological metagenomes</taxon>
    </lineage>
</organism>
<feature type="domain" description="VOC" evidence="2">
    <location>
        <begin position="104"/>
        <end position="218"/>
    </location>
</feature>
<reference evidence="3" key="1">
    <citation type="journal article" date="2015" name="Nature">
        <title>Complex archaea that bridge the gap between prokaryotes and eukaryotes.</title>
        <authorList>
            <person name="Spang A."/>
            <person name="Saw J.H."/>
            <person name="Jorgensen S.L."/>
            <person name="Zaremba-Niedzwiedzka K."/>
            <person name="Martijn J."/>
            <person name="Lind A.E."/>
            <person name="van Eijk R."/>
            <person name="Schleper C."/>
            <person name="Guy L."/>
            <person name="Ettema T.J."/>
        </authorList>
    </citation>
    <scope>NUCLEOTIDE SEQUENCE</scope>
</reference>
<dbReference type="EMBL" id="LAZR01000430">
    <property type="protein sequence ID" value="KKN69233.1"/>
    <property type="molecule type" value="Genomic_DNA"/>
</dbReference>
<dbReference type="PANTHER" id="PTHR43048:SF3">
    <property type="entry name" value="METHYLMALONYL-COA EPIMERASE, MITOCHONDRIAL"/>
    <property type="match status" value="1"/>
</dbReference>
<dbReference type="InterPro" id="IPR051785">
    <property type="entry name" value="MMCE/EMCE_epimerase"/>
</dbReference>
<accession>A0A0F9VTZ3</accession>
<gene>
    <name evidence="3" type="ORF">LCGC14_0443220</name>
</gene>
<evidence type="ECO:0000259" key="2">
    <source>
        <dbReference type="PROSITE" id="PS51819"/>
    </source>
</evidence>
<dbReference type="GO" id="GO:0046491">
    <property type="term" value="P:L-methylmalonyl-CoA metabolic process"/>
    <property type="evidence" value="ECO:0007669"/>
    <property type="project" value="TreeGrafter"/>
</dbReference>
<dbReference type="GO" id="GO:0046872">
    <property type="term" value="F:metal ion binding"/>
    <property type="evidence" value="ECO:0007669"/>
    <property type="project" value="UniProtKB-KW"/>
</dbReference>
<dbReference type="InterPro" id="IPR029068">
    <property type="entry name" value="Glyas_Bleomycin-R_OHBP_Dase"/>
</dbReference>
<evidence type="ECO:0000313" key="3">
    <source>
        <dbReference type="EMBL" id="KKN69233.1"/>
    </source>
</evidence>
<dbReference type="PROSITE" id="PS51819">
    <property type="entry name" value="VOC"/>
    <property type="match status" value="1"/>
</dbReference>
<dbReference type="AlphaFoldDB" id="A0A0F9VTZ3"/>
<name>A0A0F9VTZ3_9ZZZZ</name>
<dbReference type="InterPro" id="IPR037523">
    <property type="entry name" value="VOC_core"/>
</dbReference>
<dbReference type="GO" id="GO:0004493">
    <property type="term" value="F:methylmalonyl-CoA epimerase activity"/>
    <property type="evidence" value="ECO:0007669"/>
    <property type="project" value="TreeGrafter"/>
</dbReference>
<evidence type="ECO:0000256" key="1">
    <source>
        <dbReference type="ARBA" id="ARBA00022723"/>
    </source>
</evidence>
<dbReference type="InterPro" id="IPR004360">
    <property type="entry name" value="Glyas_Fos-R_dOase_dom"/>
</dbReference>
<keyword evidence="1" id="KW-0479">Metal-binding</keyword>
<dbReference type="PANTHER" id="PTHR43048">
    <property type="entry name" value="METHYLMALONYL-COA EPIMERASE"/>
    <property type="match status" value="1"/>
</dbReference>
<proteinExistence type="predicted"/>
<sequence length="226" mass="24247">MQLAKAFYDVGLFSNQSAAQKQFWQERVGLPFDHSLKLGGGVLQHRHQAGDAVLKLNDARDPLPNAEHNSIDELLVAIPTQNGPELLTDPDGNRIRLVPEGYRGIQGLAVQLKVVDVTRTEAFYCGVLGMQRVEEGLLSCGDTRLLLIPGASSVDADAPLAATGLRYITLQVFDCDATYASALSAGATSGREPVTLGSTARICFIRDPDGTWIELSERASVTGKAV</sequence>
<dbReference type="Gene3D" id="3.10.180.10">
    <property type="entry name" value="2,3-Dihydroxybiphenyl 1,2-Dioxygenase, domain 1"/>
    <property type="match status" value="1"/>
</dbReference>
<dbReference type="SUPFAM" id="SSF54593">
    <property type="entry name" value="Glyoxalase/Bleomycin resistance protein/Dihydroxybiphenyl dioxygenase"/>
    <property type="match status" value="1"/>
</dbReference>